<evidence type="ECO:0000313" key="1">
    <source>
        <dbReference type="EMBL" id="RNA23995.1"/>
    </source>
</evidence>
<name>A0A3M7RKZ0_BRAPC</name>
<reference evidence="1 2" key="1">
    <citation type="journal article" date="2018" name="Sci. Rep.">
        <title>Genomic signatures of local adaptation to the degree of environmental predictability in rotifers.</title>
        <authorList>
            <person name="Franch-Gras L."/>
            <person name="Hahn C."/>
            <person name="Garcia-Roger E.M."/>
            <person name="Carmona M.J."/>
            <person name="Serra M."/>
            <person name="Gomez A."/>
        </authorList>
    </citation>
    <scope>NUCLEOTIDE SEQUENCE [LARGE SCALE GENOMIC DNA]</scope>
    <source>
        <strain evidence="1">HYR1</strain>
    </source>
</reference>
<dbReference type="Proteomes" id="UP000276133">
    <property type="component" value="Unassembled WGS sequence"/>
</dbReference>
<protein>
    <submittedName>
        <fullName evidence="1">Uncharacterized protein</fullName>
    </submittedName>
</protein>
<keyword evidence="2" id="KW-1185">Reference proteome</keyword>
<evidence type="ECO:0000313" key="2">
    <source>
        <dbReference type="Proteomes" id="UP000276133"/>
    </source>
</evidence>
<proteinExistence type="predicted"/>
<accession>A0A3M7RKZ0</accession>
<gene>
    <name evidence="1" type="ORF">BpHYR1_027979</name>
</gene>
<dbReference type="AlphaFoldDB" id="A0A3M7RKZ0"/>
<dbReference type="EMBL" id="REGN01003185">
    <property type="protein sequence ID" value="RNA23995.1"/>
    <property type="molecule type" value="Genomic_DNA"/>
</dbReference>
<sequence>MNSFYFFSVSVLHSQQIPPQTSASGTSALAITRNIDVPLCFCSPHRQLYKKVINVTIHV</sequence>
<comment type="caution">
    <text evidence="1">The sequence shown here is derived from an EMBL/GenBank/DDBJ whole genome shotgun (WGS) entry which is preliminary data.</text>
</comment>
<organism evidence="1 2">
    <name type="scientific">Brachionus plicatilis</name>
    <name type="common">Marine rotifer</name>
    <name type="synonym">Brachionus muelleri</name>
    <dbReference type="NCBI Taxonomy" id="10195"/>
    <lineage>
        <taxon>Eukaryota</taxon>
        <taxon>Metazoa</taxon>
        <taxon>Spiralia</taxon>
        <taxon>Gnathifera</taxon>
        <taxon>Rotifera</taxon>
        <taxon>Eurotatoria</taxon>
        <taxon>Monogononta</taxon>
        <taxon>Pseudotrocha</taxon>
        <taxon>Ploima</taxon>
        <taxon>Brachionidae</taxon>
        <taxon>Brachionus</taxon>
    </lineage>
</organism>